<evidence type="ECO:0000259" key="8">
    <source>
        <dbReference type="PROSITE" id="PS50893"/>
    </source>
</evidence>
<name>A0A1C9W8F0_9GAMM</name>
<dbReference type="Proteomes" id="UP000095672">
    <property type="component" value="Chromosome"/>
</dbReference>
<dbReference type="GO" id="GO:0005524">
    <property type="term" value="F:ATP binding"/>
    <property type="evidence" value="ECO:0007669"/>
    <property type="project" value="UniProtKB-KW"/>
</dbReference>
<dbReference type="PROSITE" id="PS00211">
    <property type="entry name" value="ABC_TRANSPORTER_1"/>
    <property type="match status" value="1"/>
</dbReference>
<dbReference type="STRING" id="1769779.AUP74_02007"/>
<sequence>MLEVRNLHKAYRGGDDVLHGINFEVQPGEFVVVLGQSGAGKSTLLRCLNYLCLPSGGEIRVNGVRHNPASKSGRQAQRRHFAMVFQDHNLLGRLSVLKNVLVGRMSHIPFWSCLFQVFSRRDVALALQAIETVGLAEKAYERADSLSGGQQQRVGVARALVQRPAMMLADEPVASLDPQSARQVLNCLQNACRREKIAVVCNLHQLDYAMEYASRVIGLAGGKVVYDGPPESMTPQVVEAIYPGVAQNKSASIPETGAGGALCRNIPLAGAV</sequence>
<dbReference type="Pfam" id="PF00005">
    <property type="entry name" value="ABC_tran"/>
    <property type="match status" value="1"/>
</dbReference>
<organism evidence="9 10">
    <name type="scientific">Microbulbifer aggregans</name>
    <dbReference type="NCBI Taxonomy" id="1769779"/>
    <lineage>
        <taxon>Bacteria</taxon>
        <taxon>Pseudomonadati</taxon>
        <taxon>Pseudomonadota</taxon>
        <taxon>Gammaproteobacteria</taxon>
        <taxon>Cellvibrionales</taxon>
        <taxon>Microbulbiferaceae</taxon>
        <taxon>Microbulbifer</taxon>
    </lineage>
</organism>
<keyword evidence="9" id="KW-0378">Hydrolase</keyword>
<dbReference type="OrthoDB" id="9802264at2"/>
<keyword evidence="10" id="KW-1185">Reference proteome</keyword>
<evidence type="ECO:0000256" key="5">
    <source>
        <dbReference type="ARBA" id="ARBA00022840"/>
    </source>
</evidence>
<protein>
    <submittedName>
        <fullName evidence="9">Phosphate-import ATP-binding protein PhnC</fullName>
        <ecNumber evidence="9">3.6.3.27</ecNumber>
    </submittedName>
</protein>
<dbReference type="InterPro" id="IPR050086">
    <property type="entry name" value="MetN_ABC_transporter-like"/>
</dbReference>
<dbReference type="KEGG" id="micc:AUP74_02007"/>
<dbReference type="EC" id="3.6.3.27" evidence="9"/>
<dbReference type="NCBIfam" id="TIGR02315">
    <property type="entry name" value="ABC_phnC"/>
    <property type="match status" value="1"/>
</dbReference>
<dbReference type="CDD" id="cd03256">
    <property type="entry name" value="ABC_PhnC_transporter"/>
    <property type="match status" value="1"/>
</dbReference>
<keyword evidence="3" id="KW-1003">Cell membrane</keyword>
<dbReference type="PANTHER" id="PTHR43166">
    <property type="entry name" value="AMINO ACID IMPORT ATP-BINDING PROTEIN"/>
    <property type="match status" value="1"/>
</dbReference>
<keyword evidence="7" id="KW-0472">Membrane</keyword>
<accession>A0A1C9W8F0</accession>
<keyword evidence="4" id="KW-0547">Nucleotide-binding</keyword>
<dbReference type="PATRIC" id="fig|1769779.3.peg.2015"/>
<evidence type="ECO:0000256" key="1">
    <source>
        <dbReference type="ARBA" id="ARBA00004417"/>
    </source>
</evidence>
<dbReference type="GO" id="GO:0005886">
    <property type="term" value="C:plasma membrane"/>
    <property type="evidence" value="ECO:0007669"/>
    <property type="project" value="UniProtKB-SubCell"/>
</dbReference>
<evidence type="ECO:0000313" key="10">
    <source>
        <dbReference type="Proteomes" id="UP000095672"/>
    </source>
</evidence>
<dbReference type="PROSITE" id="PS50893">
    <property type="entry name" value="ABC_TRANSPORTER_2"/>
    <property type="match status" value="1"/>
</dbReference>
<proteinExistence type="predicted"/>
<comment type="subcellular location">
    <subcellularLocation>
        <location evidence="1">Cell inner membrane</location>
        <topology evidence="1">Peripheral membrane protein</topology>
    </subcellularLocation>
</comment>
<evidence type="ECO:0000256" key="4">
    <source>
        <dbReference type="ARBA" id="ARBA00022741"/>
    </source>
</evidence>
<dbReference type="GO" id="GO:0015416">
    <property type="term" value="F:ABC-type phosphonate transporter activity"/>
    <property type="evidence" value="ECO:0007669"/>
    <property type="project" value="InterPro"/>
</dbReference>
<dbReference type="SMART" id="SM00382">
    <property type="entry name" value="AAA"/>
    <property type="match status" value="1"/>
</dbReference>
<dbReference type="AlphaFoldDB" id="A0A1C9W8F0"/>
<keyword evidence="5 9" id="KW-0067">ATP-binding</keyword>
<dbReference type="SUPFAM" id="SSF52540">
    <property type="entry name" value="P-loop containing nucleoside triphosphate hydrolases"/>
    <property type="match status" value="1"/>
</dbReference>
<evidence type="ECO:0000256" key="6">
    <source>
        <dbReference type="ARBA" id="ARBA00022967"/>
    </source>
</evidence>
<dbReference type="RefSeq" id="WP_083260917.1">
    <property type="nucleotide sequence ID" value="NZ_CP014143.1"/>
</dbReference>
<dbReference type="Gene3D" id="3.40.50.300">
    <property type="entry name" value="P-loop containing nucleotide triphosphate hydrolases"/>
    <property type="match status" value="1"/>
</dbReference>
<dbReference type="InterPro" id="IPR017871">
    <property type="entry name" value="ABC_transporter-like_CS"/>
</dbReference>
<reference evidence="10" key="1">
    <citation type="submission" date="2016-01" db="EMBL/GenBank/DDBJ databases">
        <title>Complete genome sequence of Microbulbifer sp. CCB-MM1, a halophile isolated from Matang Mangrove Forest, Perak.</title>
        <authorList>
            <person name="Moh T.H."/>
            <person name="Dinesh B."/>
            <person name="Lau N.-S."/>
            <person name="Go F."/>
            <person name="Alexander Chong S.-C."/>
        </authorList>
    </citation>
    <scope>NUCLEOTIDE SEQUENCE [LARGE SCALE GENOMIC DNA]</scope>
    <source>
        <strain evidence="10">CCB-MM1</strain>
    </source>
</reference>
<evidence type="ECO:0000256" key="7">
    <source>
        <dbReference type="ARBA" id="ARBA00023136"/>
    </source>
</evidence>
<feature type="domain" description="ABC transporter" evidence="8">
    <location>
        <begin position="2"/>
        <end position="246"/>
    </location>
</feature>
<evidence type="ECO:0000313" key="9">
    <source>
        <dbReference type="EMBL" id="AOS97437.1"/>
    </source>
</evidence>
<dbReference type="InterPro" id="IPR027417">
    <property type="entry name" value="P-loop_NTPase"/>
</dbReference>
<dbReference type="EMBL" id="CP014143">
    <property type="protein sequence ID" value="AOS97437.1"/>
    <property type="molecule type" value="Genomic_DNA"/>
</dbReference>
<dbReference type="PANTHER" id="PTHR43166:SF6">
    <property type="entry name" value="PHOSPHONATES IMPORT ATP-BINDING PROTEIN PHNC"/>
    <property type="match status" value="1"/>
</dbReference>
<evidence type="ECO:0000256" key="3">
    <source>
        <dbReference type="ARBA" id="ARBA00022475"/>
    </source>
</evidence>
<gene>
    <name evidence="9" type="primary">phnC</name>
    <name evidence="9" type="ORF">AUP74_02007</name>
</gene>
<keyword evidence="2" id="KW-0813">Transport</keyword>
<dbReference type="InterPro" id="IPR012693">
    <property type="entry name" value="ABC_transpr_PhnC"/>
</dbReference>
<dbReference type="InterPro" id="IPR003593">
    <property type="entry name" value="AAA+_ATPase"/>
</dbReference>
<evidence type="ECO:0000256" key="2">
    <source>
        <dbReference type="ARBA" id="ARBA00022448"/>
    </source>
</evidence>
<dbReference type="GO" id="GO:0016887">
    <property type="term" value="F:ATP hydrolysis activity"/>
    <property type="evidence" value="ECO:0007669"/>
    <property type="project" value="InterPro"/>
</dbReference>
<dbReference type="InterPro" id="IPR003439">
    <property type="entry name" value="ABC_transporter-like_ATP-bd"/>
</dbReference>
<keyword evidence="6" id="KW-1278">Translocase</keyword>